<gene>
    <name evidence="1" type="ORF">SAMN05660420_00123</name>
</gene>
<dbReference type="RefSeq" id="WP_245706317.1">
    <property type="nucleotide sequence ID" value="NZ_FNQN01000001.1"/>
</dbReference>
<dbReference type="EMBL" id="FNQN01000001">
    <property type="protein sequence ID" value="SDZ75199.1"/>
    <property type="molecule type" value="Genomic_DNA"/>
</dbReference>
<reference evidence="1 2" key="1">
    <citation type="submission" date="2016-10" db="EMBL/GenBank/DDBJ databases">
        <authorList>
            <person name="de Groot N.N."/>
        </authorList>
    </citation>
    <scope>NUCLEOTIDE SEQUENCE [LARGE SCALE GENOMIC DNA]</scope>
    <source>
        <strain evidence="1 2">DSM 7343</strain>
    </source>
</reference>
<dbReference type="InterPro" id="IPR011006">
    <property type="entry name" value="CheY-like_superfamily"/>
</dbReference>
<proteinExistence type="predicted"/>
<organism evidence="1 2">
    <name type="scientific">Desulfuromusa kysingii</name>
    <dbReference type="NCBI Taxonomy" id="37625"/>
    <lineage>
        <taxon>Bacteria</taxon>
        <taxon>Pseudomonadati</taxon>
        <taxon>Thermodesulfobacteriota</taxon>
        <taxon>Desulfuromonadia</taxon>
        <taxon>Desulfuromonadales</taxon>
        <taxon>Geopsychrobacteraceae</taxon>
        <taxon>Desulfuromusa</taxon>
    </lineage>
</organism>
<keyword evidence="2" id="KW-1185">Reference proteome</keyword>
<evidence type="ECO:0008006" key="3">
    <source>
        <dbReference type="Google" id="ProtNLM"/>
    </source>
</evidence>
<dbReference type="STRING" id="37625.SAMN05660420_00123"/>
<name>A0A1H3VKB2_9BACT</name>
<dbReference type="Proteomes" id="UP000199409">
    <property type="component" value="Unassembled WGS sequence"/>
</dbReference>
<evidence type="ECO:0000313" key="2">
    <source>
        <dbReference type="Proteomes" id="UP000199409"/>
    </source>
</evidence>
<protein>
    <recommendedName>
        <fullName evidence="3">Response regulatory domain-containing protein</fullName>
    </recommendedName>
</protein>
<evidence type="ECO:0000313" key="1">
    <source>
        <dbReference type="EMBL" id="SDZ75199.1"/>
    </source>
</evidence>
<dbReference type="SUPFAM" id="SSF52172">
    <property type="entry name" value="CheY-like"/>
    <property type="match status" value="1"/>
</dbReference>
<dbReference type="AlphaFoldDB" id="A0A1H3VKB2"/>
<accession>A0A1H3VKB2</accession>
<sequence length="146" mass="16175">MNGLLIANKDQGAREQLAQVFKDDGYEITTSVSVVNSLAGILDKTVQVVLLSGTLDEQQISKFVPLLKKCNRNLSIILVADEVPLELLRRIRKEGIFYHALRPVGNEGWEEIRQAVSCAFASYSARQGGMVSSSRLKKLQPSPELF</sequence>